<dbReference type="InterPro" id="IPR035896">
    <property type="entry name" value="AN1-like_Znf"/>
</dbReference>
<dbReference type="EMBL" id="JACGWN010000015">
    <property type="protein sequence ID" value="KAL0401519.1"/>
    <property type="molecule type" value="Genomic_DNA"/>
</dbReference>
<dbReference type="PANTHER" id="PTHR10634">
    <property type="entry name" value="AN1-TYPE ZINC FINGER PROTEIN"/>
    <property type="match status" value="1"/>
</dbReference>
<dbReference type="AlphaFoldDB" id="A0AAW2T9T1"/>
<accession>A0AAW2T9T1</accession>
<organism evidence="2">
    <name type="scientific">Sesamum latifolium</name>
    <dbReference type="NCBI Taxonomy" id="2727402"/>
    <lineage>
        <taxon>Eukaryota</taxon>
        <taxon>Viridiplantae</taxon>
        <taxon>Streptophyta</taxon>
        <taxon>Embryophyta</taxon>
        <taxon>Tracheophyta</taxon>
        <taxon>Spermatophyta</taxon>
        <taxon>Magnoliopsida</taxon>
        <taxon>eudicotyledons</taxon>
        <taxon>Gunneridae</taxon>
        <taxon>Pentapetalae</taxon>
        <taxon>asterids</taxon>
        <taxon>lamiids</taxon>
        <taxon>Lamiales</taxon>
        <taxon>Pedaliaceae</taxon>
        <taxon>Sesamum</taxon>
    </lineage>
</organism>
<comment type="caution">
    <text evidence="2">The sequence shown here is derived from an EMBL/GenBank/DDBJ whole genome shotgun (WGS) entry which is preliminary data.</text>
</comment>
<dbReference type="PANTHER" id="PTHR10634:SF67">
    <property type="entry name" value="AN1-TYPE ZINC FINGER PROTEIN 3"/>
    <property type="match status" value="1"/>
</dbReference>
<evidence type="ECO:0000313" key="2">
    <source>
        <dbReference type="EMBL" id="KAL0401519.1"/>
    </source>
</evidence>
<feature type="compositionally biased region" description="Pro residues" evidence="1">
    <location>
        <begin position="11"/>
        <end position="20"/>
    </location>
</feature>
<evidence type="ECO:0000256" key="1">
    <source>
        <dbReference type="SAM" id="MobiDB-lite"/>
    </source>
</evidence>
<feature type="compositionally biased region" description="Low complexity" evidence="1">
    <location>
        <begin position="1"/>
        <end position="10"/>
    </location>
</feature>
<feature type="compositionally biased region" description="Basic and acidic residues" evidence="1">
    <location>
        <begin position="27"/>
        <end position="38"/>
    </location>
</feature>
<reference evidence="2" key="2">
    <citation type="journal article" date="2024" name="Plant">
        <title>Genomic evolution and insights into agronomic trait innovations of Sesamum species.</title>
        <authorList>
            <person name="Miao H."/>
            <person name="Wang L."/>
            <person name="Qu L."/>
            <person name="Liu H."/>
            <person name="Sun Y."/>
            <person name="Le M."/>
            <person name="Wang Q."/>
            <person name="Wei S."/>
            <person name="Zheng Y."/>
            <person name="Lin W."/>
            <person name="Duan Y."/>
            <person name="Cao H."/>
            <person name="Xiong S."/>
            <person name="Wang X."/>
            <person name="Wei L."/>
            <person name="Li C."/>
            <person name="Ma Q."/>
            <person name="Ju M."/>
            <person name="Zhao R."/>
            <person name="Li G."/>
            <person name="Mu C."/>
            <person name="Tian Q."/>
            <person name="Mei H."/>
            <person name="Zhang T."/>
            <person name="Gao T."/>
            <person name="Zhang H."/>
        </authorList>
    </citation>
    <scope>NUCLEOTIDE SEQUENCE</scope>
    <source>
        <strain evidence="2">KEN1</strain>
    </source>
</reference>
<gene>
    <name evidence="2" type="ORF">Slati_4181800</name>
</gene>
<name>A0AAW2T9T1_9LAMI</name>
<feature type="region of interest" description="Disordered" evidence="1">
    <location>
        <begin position="1"/>
        <end position="50"/>
    </location>
</feature>
<sequence length="103" mass="11377">MTLRHPTSSVLPPPASPSPLLPSRSAPPDDKNVERKAAEPNSAARPNRCGGRVDHVCMQMWVTFCGFHRYPEKHECGFDYKGLGREAIAKANPVIKAEKLNKI</sequence>
<protein>
    <submittedName>
        <fullName evidence="2">Zinc finger A20 and AN1 domain-containing stress-associated protein 7</fullName>
    </submittedName>
</protein>
<dbReference type="InterPro" id="IPR050652">
    <property type="entry name" value="AN1_A20_ZnFinger"/>
</dbReference>
<dbReference type="Gene3D" id="4.10.1110.10">
    <property type="entry name" value="AN1-like Zinc finger"/>
    <property type="match status" value="1"/>
</dbReference>
<dbReference type="SUPFAM" id="SSF118310">
    <property type="entry name" value="AN1-like Zinc finger"/>
    <property type="match status" value="1"/>
</dbReference>
<proteinExistence type="predicted"/>
<reference evidence="2" key="1">
    <citation type="submission" date="2020-06" db="EMBL/GenBank/DDBJ databases">
        <authorList>
            <person name="Li T."/>
            <person name="Hu X."/>
            <person name="Zhang T."/>
            <person name="Song X."/>
            <person name="Zhang H."/>
            <person name="Dai N."/>
            <person name="Sheng W."/>
            <person name="Hou X."/>
            <person name="Wei L."/>
        </authorList>
    </citation>
    <scope>NUCLEOTIDE SEQUENCE</scope>
    <source>
        <strain evidence="2">KEN1</strain>
        <tissue evidence="2">Leaf</tissue>
    </source>
</reference>